<accession>A0A1Y6CR62</accession>
<dbReference type="Proteomes" id="UP000192907">
    <property type="component" value="Unassembled WGS sequence"/>
</dbReference>
<name>A0A1Y6CR62_9BACT</name>
<gene>
    <name evidence="2" type="ORF">SAMN06296036_12626</name>
</gene>
<evidence type="ECO:0000256" key="1">
    <source>
        <dbReference type="SAM" id="SignalP"/>
    </source>
</evidence>
<dbReference type="EMBL" id="FWZT01000026">
    <property type="protein sequence ID" value="SMF71092.1"/>
    <property type="molecule type" value="Genomic_DNA"/>
</dbReference>
<proteinExistence type="predicted"/>
<keyword evidence="1" id="KW-0732">Signal</keyword>
<sequence>MNKMILVGLMILTSSQVLAASDEASQLIEDQKKPVSSILRKTTGIAIRPSIHRWRKSSLSLKLEYGQISELNNYDSEHVTILAEVPGETFSYQIGVRRVVVATTESADSLAKTPFKQPGHASRFEIVTGLKAPIHEGIGSQLFNLIPQAQMVVSGLLRLNFHQYLDATNNENPLDILKNQFKPEIGGDEYQGILDRAHGAMLPSRSRHSIGLGLVLDHYYPVLEGQAIVVTASVLMMTDVHQDEASLSKWLEYNLGVGYDF</sequence>
<feature type="signal peptide" evidence="1">
    <location>
        <begin position="1"/>
        <end position="19"/>
    </location>
</feature>
<feature type="chain" id="PRO_5012825461" evidence="1">
    <location>
        <begin position="20"/>
        <end position="261"/>
    </location>
</feature>
<reference evidence="3" key="1">
    <citation type="submission" date="2017-04" db="EMBL/GenBank/DDBJ databases">
        <authorList>
            <person name="Varghese N."/>
            <person name="Submissions S."/>
        </authorList>
    </citation>
    <scope>NUCLEOTIDE SEQUENCE [LARGE SCALE GENOMIC DNA]</scope>
    <source>
        <strain evidence="3">RKEM611</strain>
    </source>
</reference>
<evidence type="ECO:0000313" key="3">
    <source>
        <dbReference type="Proteomes" id="UP000192907"/>
    </source>
</evidence>
<evidence type="ECO:0000313" key="2">
    <source>
        <dbReference type="EMBL" id="SMF71092.1"/>
    </source>
</evidence>
<keyword evidence="3" id="KW-1185">Reference proteome</keyword>
<dbReference type="AlphaFoldDB" id="A0A1Y6CR62"/>
<dbReference type="RefSeq" id="WP_132324297.1">
    <property type="nucleotide sequence ID" value="NZ_FWZT01000026.1"/>
</dbReference>
<dbReference type="STRING" id="1513793.SAMN06296036_12626"/>
<organism evidence="2 3">
    <name type="scientific">Pseudobacteriovorax antillogorgiicola</name>
    <dbReference type="NCBI Taxonomy" id="1513793"/>
    <lineage>
        <taxon>Bacteria</taxon>
        <taxon>Pseudomonadati</taxon>
        <taxon>Bdellovibrionota</taxon>
        <taxon>Oligoflexia</taxon>
        <taxon>Oligoflexales</taxon>
        <taxon>Pseudobacteriovoracaceae</taxon>
        <taxon>Pseudobacteriovorax</taxon>
    </lineage>
</organism>
<protein>
    <submittedName>
        <fullName evidence="2">Uncharacterized protein</fullName>
    </submittedName>
</protein>